<feature type="region of interest" description="Disordered" evidence="1">
    <location>
        <begin position="118"/>
        <end position="143"/>
    </location>
</feature>
<dbReference type="Ensembl" id="ENSELUT00000106387.1">
    <property type="protein sequence ID" value="ENSELUP00000096496.1"/>
    <property type="gene ID" value="ENSELUG00000040601.1"/>
</dbReference>
<reference evidence="2" key="3">
    <citation type="submission" date="2025-09" db="UniProtKB">
        <authorList>
            <consortium name="Ensembl"/>
        </authorList>
    </citation>
    <scope>IDENTIFICATION</scope>
</reference>
<accession>A0AAY5L624</accession>
<protein>
    <submittedName>
        <fullName evidence="2">Uncharacterized protein</fullName>
    </submittedName>
</protein>
<keyword evidence="3" id="KW-1185">Reference proteome</keyword>
<evidence type="ECO:0000313" key="3">
    <source>
        <dbReference type="Proteomes" id="UP000265140"/>
    </source>
</evidence>
<organism evidence="2 3">
    <name type="scientific">Esox lucius</name>
    <name type="common">Northern pike</name>
    <dbReference type="NCBI Taxonomy" id="8010"/>
    <lineage>
        <taxon>Eukaryota</taxon>
        <taxon>Metazoa</taxon>
        <taxon>Chordata</taxon>
        <taxon>Craniata</taxon>
        <taxon>Vertebrata</taxon>
        <taxon>Euteleostomi</taxon>
        <taxon>Actinopterygii</taxon>
        <taxon>Neopterygii</taxon>
        <taxon>Teleostei</taxon>
        <taxon>Protacanthopterygii</taxon>
        <taxon>Esociformes</taxon>
        <taxon>Esocidae</taxon>
        <taxon>Esox</taxon>
    </lineage>
</organism>
<sequence length="143" mass="15839">MRPVIGTSACQTRRNLAACQTRRNLAACQTRRNLAACQTRRNLAACQTRRNLAACQTRRNLLQLQPGPHIFTHDPTPQHAPRVRSHQYGLADPGHSLTVQRALTVCWPLAPPAVGRTYGGLPLPPRLHWRPPPRRGRSGPGAQ</sequence>
<reference evidence="2 3" key="1">
    <citation type="submission" date="2020-02" db="EMBL/GenBank/DDBJ databases">
        <title>Esox lucius (northern pike) genome, fEsoLuc1, primary haplotype.</title>
        <authorList>
            <person name="Myers G."/>
            <person name="Karagic N."/>
            <person name="Meyer A."/>
            <person name="Pippel M."/>
            <person name="Reichard M."/>
            <person name="Winkler S."/>
            <person name="Tracey A."/>
            <person name="Sims Y."/>
            <person name="Howe K."/>
            <person name="Rhie A."/>
            <person name="Formenti G."/>
            <person name="Durbin R."/>
            <person name="Fedrigo O."/>
            <person name="Jarvis E.D."/>
        </authorList>
    </citation>
    <scope>NUCLEOTIDE SEQUENCE [LARGE SCALE GENOMIC DNA]</scope>
</reference>
<name>A0AAY5L624_ESOLU</name>
<proteinExistence type="predicted"/>
<reference evidence="2" key="2">
    <citation type="submission" date="2025-08" db="UniProtKB">
        <authorList>
            <consortium name="Ensembl"/>
        </authorList>
    </citation>
    <scope>IDENTIFICATION</scope>
</reference>
<evidence type="ECO:0000313" key="2">
    <source>
        <dbReference type="Ensembl" id="ENSELUP00000096496.1"/>
    </source>
</evidence>
<evidence type="ECO:0000256" key="1">
    <source>
        <dbReference type="SAM" id="MobiDB-lite"/>
    </source>
</evidence>
<dbReference type="AlphaFoldDB" id="A0AAY5L624"/>
<feature type="compositionally biased region" description="Basic residues" evidence="1">
    <location>
        <begin position="127"/>
        <end position="137"/>
    </location>
</feature>
<dbReference type="Proteomes" id="UP000265140">
    <property type="component" value="Chromosome 12"/>
</dbReference>